<accession>A0A8H3H1A7</accession>
<dbReference type="FunFam" id="2.60.120.10:FF:000044">
    <property type="entry name" value="Mannose-6-phosphate isomerase"/>
    <property type="match status" value="1"/>
</dbReference>
<feature type="domain" description="Phosphomannose isomerase type I C-terminal" evidence="2">
    <location>
        <begin position="363"/>
        <end position="404"/>
    </location>
</feature>
<evidence type="ECO:0000313" key="6">
    <source>
        <dbReference type="Proteomes" id="UP000663853"/>
    </source>
</evidence>
<dbReference type="PANTHER" id="PTHR10309:SF0">
    <property type="entry name" value="MANNOSE-6-PHOSPHATE ISOMERASE"/>
    <property type="match status" value="1"/>
</dbReference>
<organism evidence="5 6">
    <name type="scientific">Rhizoctonia solani</name>
    <dbReference type="NCBI Taxonomy" id="456999"/>
    <lineage>
        <taxon>Eukaryota</taxon>
        <taxon>Fungi</taxon>
        <taxon>Dikarya</taxon>
        <taxon>Basidiomycota</taxon>
        <taxon>Agaricomycotina</taxon>
        <taxon>Agaricomycetes</taxon>
        <taxon>Cantharellales</taxon>
        <taxon>Ceratobasidiaceae</taxon>
        <taxon>Rhizoctonia</taxon>
    </lineage>
</organism>
<dbReference type="GO" id="GO:0009298">
    <property type="term" value="P:GDP-mannose biosynthetic process"/>
    <property type="evidence" value="ECO:0007669"/>
    <property type="project" value="UniProtKB-UniPathway"/>
</dbReference>
<comment type="cofactor">
    <cofactor evidence="1">
        <name>Zn(2+)</name>
        <dbReference type="ChEBI" id="CHEBI:29105"/>
    </cofactor>
    <text evidence="1">Binds 1 zinc ion per subunit.</text>
</comment>
<dbReference type="Pfam" id="PF01238">
    <property type="entry name" value="PMI_typeI_C"/>
    <property type="match status" value="1"/>
</dbReference>
<dbReference type="InterPro" id="IPR046458">
    <property type="entry name" value="PMI_typeI_hel"/>
</dbReference>
<protein>
    <recommendedName>
        <fullName evidence="7">Mannose-6-phosphate isomerase</fullName>
    </recommendedName>
</protein>
<dbReference type="Gene3D" id="2.60.120.10">
    <property type="entry name" value="Jelly Rolls"/>
    <property type="match status" value="2"/>
</dbReference>
<evidence type="ECO:0000313" key="5">
    <source>
        <dbReference type="EMBL" id="CAE6476997.1"/>
    </source>
</evidence>
<dbReference type="InterPro" id="IPR011051">
    <property type="entry name" value="RmlC_Cupin_sf"/>
</dbReference>
<feature type="binding site" evidence="1">
    <location>
        <position position="151"/>
    </location>
    <ligand>
        <name>Zn(2+)</name>
        <dbReference type="ChEBI" id="CHEBI:29105"/>
    </ligand>
</feature>
<reference evidence="5" key="1">
    <citation type="submission" date="2021-01" db="EMBL/GenBank/DDBJ databases">
        <authorList>
            <person name="Kaushik A."/>
        </authorList>
    </citation>
    <scope>NUCLEOTIDE SEQUENCE</scope>
    <source>
        <strain evidence="5">AG6-10EEA</strain>
    </source>
</reference>
<dbReference type="SUPFAM" id="SSF51182">
    <property type="entry name" value="RmlC-like cupins"/>
    <property type="match status" value="2"/>
</dbReference>
<dbReference type="EMBL" id="CAJMXA010002174">
    <property type="protein sequence ID" value="CAE6476997.1"/>
    <property type="molecule type" value="Genomic_DNA"/>
</dbReference>
<evidence type="ECO:0008006" key="7">
    <source>
        <dbReference type="Google" id="ProtNLM"/>
    </source>
</evidence>
<feature type="binding site" evidence="1">
    <location>
        <position position="105"/>
    </location>
    <ligand>
        <name>Zn(2+)</name>
        <dbReference type="ChEBI" id="CHEBI:29105"/>
    </ligand>
</feature>
<dbReference type="InterPro" id="IPR016305">
    <property type="entry name" value="Mannose-6-P_Isomerase"/>
</dbReference>
<proteinExistence type="predicted"/>
<evidence type="ECO:0000259" key="2">
    <source>
        <dbReference type="Pfam" id="PF01238"/>
    </source>
</evidence>
<evidence type="ECO:0000259" key="3">
    <source>
        <dbReference type="Pfam" id="PF20511"/>
    </source>
</evidence>
<dbReference type="InterPro" id="IPR046457">
    <property type="entry name" value="PMI_typeI_cat"/>
</dbReference>
<dbReference type="UniPathway" id="UPA00126">
    <property type="reaction ID" value="UER00423"/>
</dbReference>
<dbReference type="GO" id="GO:0004476">
    <property type="term" value="F:mannose-6-phosphate isomerase activity"/>
    <property type="evidence" value="ECO:0007669"/>
    <property type="project" value="InterPro"/>
</dbReference>
<dbReference type="AlphaFoldDB" id="A0A8H3H1A7"/>
<dbReference type="Proteomes" id="UP000663853">
    <property type="component" value="Unassembled WGS sequence"/>
</dbReference>
<dbReference type="PRINTS" id="PR00714">
    <property type="entry name" value="MAN6PISMRASE"/>
</dbReference>
<feature type="binding site" evidence="1">
    <location>
        <position position="287"/>
    </location>
    <ligand>
        <name>Zn(2+)</name>
        <dbReference type="ChEBI" id="CHEBI:29105"/>
    </ligand>
</feature>
<keyword evidence="1" id="KW-0862">Zinc</keyword>
<dbReference type="GO" id="GO:0005829">
    <property type="term" value="C:cytosol"/>
    <property type="evidence" value="ECO:0007669"/>
    <property type="project" value="TreeGrafter"/>
</dbReference>
<name>A0A8H3H1A7_9AGAM</name>
<feature type="domain" description="Phosphomannose isomerase type I catalytic" evidence="3">
    <location>
        <begin position="6"/>
        <end position="168"/>
    </location>
</feature>
<dbReference type="InterPro" id="IPR046456">
    <property type="entry name" value="PMI_typeI_C"/>
</dbReference>
<gene>
    <name evidence="5" type="ORF">RDB_LOCUS82334</name>
</gene>
<keyword evidence="1" id="KW-0479">Metal-binding</keyword>
<feature type="binding site" evidence="1">
    <location>
        <position position="107"/>
    </location>
    <ligand>
        <name>Zn(2+)</name>
        <dbReference type="ChEBI" id="CHEBI:29105"/>
    </ligand>
</feature>
<comment type="caution">
    <text evidence="5">The sequence shown here is derived from an EMBL/GenBank/DDBJ whole genome shotgun (WGS) entry which is preliminary data.</text>
</comment>
<dbReference type="PANTHER" id="PTHR10309">
    <property type="entry name" value="MANNOSE-6-PHOSPHATE ISOMERASE"/>
    <property type="match status" value="1"/>
</dbReference>
<dbReference type="PIRSF" id="PIRSF001480">
    <property type="entry name" value="Mannose-6-phosphate_isomerase"/>
    <property type="match status" value="1"/>
</dbReference>
<evidence type="ECO:0000259" key="4">
    <source>
        <dbReference type="Pfam" id="PF20512"/>
    </source>
</evidence>
<dbReference type="CDD" id="cd07011">
    <property type="entry name" value="cupin_PMI_type_I_N"/>
    <property type="match status" value="1"/>
</dbReference>
<dbReference type="Pfam" id="PF20512">
    <property type="entry name" value="PMI_typeI_hel"/>
    <property type="match status" value="1"/>
</dbReference>
<dbReference type="Gene3D" id="1.10.441.10">
    <property type="entry name" value="Phosphomannose Isomerase, domain 2"/>
    <property type="match status" value="1"/>
</dbReference>
<sequence length="443" mass="48907">MTTQTVFRIVAGANSYDWGKIGGNSKAGQYARADPEFKLQADKPYSELWMGTHPTLPSKLQSGEKLYDHLQAHPELLGDKVRKQYGGDLPFLFKVLAIEKALSIQAHPNKKLAEELHKERPDVYKGMSNSDITHRIQLTSCSQMITTKYPEMAIAITPFSGFCNFRPLPEISTFLSSVPEFASLIPPQAASNLSSSPSDSKVALREVFGALMSAPSDQIQSTLDQLIKRYESGGATPVESDVADLAQTLAKQYPGDRTNRMRISLVISSSVWPLQASLTRISQVLNHNLDWIRQRRPGRIDAQTKRCTDPRINVNLQLGPSRRPAHGAKAVQRWIKVRFAYIYAHAIVFTWFLSSDSDSYTTLYDPPIPEFSVLLTDVPAGKKASHRSLDGPSIFIVTSGSGSVSSQDIKSEGEVWFAGAGQSLEFTAGEQGLVLYRAFVEVA</sequence>
<feature type="domain" description="Phosphomannose isomerase type I helical insertion" evidence="4">
    <location>
        <begin position="194"/>
        <end position="256"/>
    </location>
</feature>
<evidence type="ECO:0000256" key="1">
    <source>
        <dbReference type="PIRSR" id="PIRSR001480-2"/>
    </source>
</evidence>
<dbReference type="GO" id="GO:0008270">
    <property type="term" value="F:zinc ion binding"/>
    <property type="evidence" value="ECO:0007669"/>
    <property type="project" value="InterPro"/>
</dbReference>
<dbReference type="InterPro" id="IPR014710">
    <property type="entry name" value="RmlC-like_jellyroll"/>
</dbReference>
<dbReference type="Pfam" id="PF20511">
    <property type="entry name" value="PMI_typeI_cat"/>
    <property type="match status" value="1"/>
</dbReference>